<dbReference type="RefSeq" id="WP_041883206.1">
    <property type="nucleotide sequence ID" value="NZ_CP157278.1"/>
</dbReference>
<evidence type="ECO:0000256" key="1">
    <source>
        <dbReference type="ARBA" id="ARBA00004571"/>
    </source>
</evidence>
<evidence type="ECO:0000256" key="7">
    <source>
        <dbReference type="ARBA" id="ARBA00023077"/>
    </source>
</evidence>
<evidence type="ECO:0000256" key="9">
    <source>
        <dbReference type="ARBA" id="ARBA00023237"/>
    </source>
</evidence>
<name>A0A0D0FV86_9SPHI</name>
<dbReference type="AlphaFoldDB" id="A0A0D0FV86"/>
<dbReference type="Pfam" id="PF00593">
    <property type="entry name" value="TonB_dep_Rec_b-barrel"/>
    <property type="match status" value="1"/>
</dbReference>
<dbReference type="InterPro" id="IPR036942">
    <property type="entry name" value="Beta-barrel_TonB_sf"/>
</dbReference>
<dbReference type="SUPFAM" id="SSF49464">
    <property type="entry name" value="Carboxypeptidase regulatory domain-like"/>
    <property type="match status" value="1"/>
</dbReference>
<evidence type="ECO:0000256" key="11">
    <source>
        <dbReference type="RuleBase" id="RU003357"/>
    </source>
</evidence>
<dbReference type="PROSITE" id="PS52016">
    <property type="entry name" value="TONB_DEPENDENT_REC_3"/>
    <property type="match status" value="1"/>
</dbReference>
<dbReference type="Pfam" id="PF07660">
    <property type="entry name" value="STN"/>
    <property type="match status" value="1"/>
</dbReference>
<evidence type="ECO:0000313" key="15">
    <source>
        <dbReference type="Proteomes" id="UP000032049"/>
    </source>
</evidence>
<dbReference type="InterPro" id="IPR008969">
    <property type="entry name" value="CarboxyPept-like_regulatory"/>
</dbReference>
<evidence type="ECO:0000313" key="14">
    <source>
        <dbReference type="EMBL" id="KIO76344.1"/>
    </source>
</evidence>
<keyword evidence="12" id="KW-0732">Signal</keyword>
<comment type="similarity">
    <text evidence="10 11">Belongs to the TonB-dependent receptor family.</text>
</comment>
<dbReference type="Gene3D" id="2.170.130.10">
    <property type="entry name" value="TonB-dependent receptor, plug domain"/>
    <property type="match status" value="1"/>
</dbReference>
<keyword evidence="7 11" id="KW-0798">TonB box</keyword>
<proteinExistence type="inferred from homology"/>
<dbReference type="Pfam" id="PF13715">
    <property type="entry name" value="CarbopepD_reg_2"/>
    <property type="match status" value="1"/>
</dbReference>
<keyword evidence="15" id="KW-1185">Reference proteome</keyword>
<evidence type="ECO:0000256" key="4">
    <source>
        <dbReference type="ARBA" id="ARBA00022496"/>
    </source>
</evidence>
<reference evidence="14 15" key="1">
    <citation type="submission" date="2015-01" db="EMBL/GenBank/DDBJ databases">
        <title>Draft genome sequence of Pedobacter sp. NL19 isolated from sludge of an effluent treatment pond in an abandoned uranium mine.</title>
        <authorList>
            <person name="Santos T."/>
            <person name="Caetano T."/>
            <person name="Covas C."/>
            <person name="Cruz A."/>
            <person name="Mendo S."/>
        </authorList>
    </citation>
    <scope>NUCLEOTIDE SEQUENCE [LARGE SCALE GENOMIC DNA]</scope>
    <source>
        <strain evidence="14 15">NL19</strain>
    </source>
</reference>
<evidence type="ECO:0000256" key="3">
    <source>
        <dbReference type="ARBA" id="ARBA00022452"/>
    </source>
</evidence>
<sequence>MVNKFFALILFVCLMQTGKLYAQEKTILEQHITINLKADTLLKVLSKLQSSTPVVFSYDPDLLRNYQTSAFHFVNTSMESVLKKIFKGTPLTFALIGNNIVVTRSKPQKWTIHGHVRNEEDGEELVGATVYIPEIKAGVITNQYGFYSLSVPAGAYEVRISNLGYETRKENIVLDQNIELETELTSQAKILQEIEVKQKITPNPLLKNEQNYSPQMLDMKAYYAGETDVVKALQMQNGIKTISEGSSGLFIRGGNSDQNLILLDEAVVYNPSHLYGLVSVFNPDAINNIQVYKDYMPANYGGRLSSVIVNRMAEGNNKEYHLSGGISLMSARISAEGPIVKEKGSFIVAFRRSLLDVFRNNFKLFNPNSVYYDINAKANYRLNKSNSIYYSLYAGQDKLLSENSFRNDWGNFTSTLRWNHIFNSRLFMNASAIYSNYSNLLDLNSDTLSQKSQWSTGVRDITIKADYTYYSSPVNLIKFGISSTYHQFTPGQTKNKASNEFNIARDKSVESAVYYSQEISFTNSFSVNFGLRLGLFHNAQERLDVFDPQGNRVKQYDYKTFIQPEPRINISYLLNDKQRFFVTYNRNYQYLQLVQNSTLAFSSLEPWIPASSKIAPQSADMFSAGYRYSPGHYNFSLNGYYKKLNNQLDLTGHAQIIQNPDIRNQLKAGKSDVYGFEAEISKTEGNFTGSLAYTYSRAFRTINGINDGNRFAANYDIPHELKFSAAYVFNKQFSVQTFFTYSSGRPRTLPVGYYRHDGINVPIFEGRNTSRFPNFSRLDISAQYRLETPLSRKRSLSSTISMGIYNLYNRKNPLYYHLTTDASIDQKSSLEYAFGFFPWVAYSFKF</sequence>
<evidence type="ECO:0000256" key="10">
    <source>
        <dbReference type="PROSITE-ProRule" id="PRU01360"/>
    </source>
</evidence>
<dbReference type="Gene3D" id="3.55.50.30">
    <property type="match status" value="1"/>
</dbReference>
<keyword evidence="8 10" id="KW-0472">Membrane</keyword>
<dbReference type="OrthoDB" id="9803050at2"/>
<organism evidence="14 15">
    <name type="scientific">Pedobacter lusitanus</name>
    <dbReference type="NCBI Taxonomy" id="1503925"/>
    <lineage>
        <taxon>Bacteria</taxon>
        <taxon>Pseudomonadati</taxon>
        <taxon>Bacteroidota</taxon>
        <taxon>Sphingobacteriia</taxon>
        <taxon>Sphingobacteriales</taxon>
        <taxon>Sphingobacteriaceae</taxon>
        <taxon>Pedobacter</taxon>
    </lineage>
</organism>
<evidence type="ECO:0000256" key="2">
    <source>
        <dbReference type="ARBA" id="ARBA00022448"/>
    </source>
</evidence>
<feature type="signal peptide" evidence="12">
    <location>
        <begin position="1"/>
        <end position="22"/>
    </location>
</feature>
<accession>A0A0D0FV86</accession>
<dbReference type="EMBL" id="JXRA01000065">
    <property type="protein sequence ID" value="KIO76344.1"/>
    <property type="molecule type" value="Genomic_DNA"/>
</dbReference>
<dbReference type="InterPro" id="IPR012910">
    <property type="entry name" value="Plug_dom"/>
</dbReference>
<comment type="caution">
    <text evidence="14">The sequence shown here is derived from an EMBL/GenBank/DDBJ whole genome shotgun (WGS) entry which is preliminary data.</text>
</comment>
<keyword evidence="5 10" id="KW-0812">Transmembrane</keyword>
<evidence type="ECO:0000259" key="13">
    <source>
        <dbReference type="SMART" id="SM00965"/>
    </source>
</evidence>
<dbReference type="SMART" id="SM00965">
    <property type="entry name" value="STN"/>
    <property type="match status" value="1"/>
</dbReference>
<dbReference type="Proteomes" id="UP000032049">
    <property type="component" value="Unassembled WGS sequence"/>
</dbReference>
<dbReference type="STRING" id="1503925.TH53_15430"/>
<dbReference type="InterPro" id="IPR039426">
    <property type="entry name" value="TonB-dep_rcpt-like"/>
</dbReference>
<keyword evidence="3 10" id="KW-1134">Transmembrane beta strand</keyword>
<dbReference type="Pfam" id="PF07715">
    <property type="entry name" value="Plug"/>
    <property type="match status" value="1"/>
</dbReference>
<protein>
    <submittedName>
        <fullName evidence="14">Contig65, whole genome shotgun sequence</fullName>
    </submittedName>
</protein>
<feature type="domain" description="Secretin/TonB short N-terminal" evidence="13">
    <location>
        <begin position="54"/>
        <end position="105"/>
    </location>
</feature>
<dbReference type="InterPro" id="IPR000531">
    <property type="entry name" value="Beta-barrel_TonB"/>
</dbReference>
<dbReference type="SUPFAM" id="SSF56935">
    <property type="entry name" value="Porins"/>
    <property type="match status" value="1"/>
</dbReference>
<keyword evidence="4" id="KW-0410">Iron transport</keyword>
<evidence type="ECO:0000256" key="5">
    <source>
        <dbReference type="ARBA" id="ARBA00022692"/>
    </source>
</evidence>
<dbReference type="InterPro" id="IPR037066">
    <property type="entry name" value="Plug_dom_sf"/>
</dbReference>
<keyword evidence="4" id="KW-0406">Ion transport</keyword>
<evidence type="ECO:0000256" key="12">
    <source>
        <dbReference type="SAM" id="SignalP"/>
    </source>
</evidence>
<evidence type="ECO:0000256" key="6">
    <source>
        <dbReference type="ARBA" id="ARBA00023004"/>
    </source>
</evidence>
<feature type="chain" id="PRO_5002227077" evidence="12">
    <location>
        <begin position="23"/>
        <end position="846"/>
    </location>
</feature>
<dbReference type="Gene3D" id="2.40.170.20">
    <property type="entry name" value="TonB-dependent receptor, beta-barrel domain"/>
    <property type="match status" value="1"/>
</dbReference>
<dbReference type="GO" id="GO:0006826">
    <property type="term" value="P:iron ion transport"/>
    <property type="evidence" value="ECO:0007669"/>
    <property type="project" value="UniProtKB-KW"/>
</dbReference>
<evidence type="ECO:0000256" key="8">
    <source>
        <dbReference type="ARBA" id="ARBA00023136"/>
    </source>
</evidence>
<keyword evidence="6" id="KW-0408">Iron</keyword>
<dbReference type="GO" id="GO:0009279">
    <property type="term" value="C:cell outer membrane"/>
    <property type="evidence" value="ECO:0007669"/>
    <property type="project" value="UniProtKB-SubCell"/>
</dbReference>
<comment type="subcellular location">
    <subcellularLocation>
        <location evidence="1 10">Cell outer membrane</location>
        <topology evidence="1 10">Multi-pass membrane protein</topology>
    </subcellularLocation>
</comment>
<dbReference type="InterPro" id="IPR011662">
    <property type="entry name" value="Secretin/TonB_short_N"/>
</dbReference>
<keyword evidence="9 10" id="KW-0998">Cell outer membrane</keyword>
<gene>
    <name evidence="14" type="ORF">TH53_15430</name>
</gene>
<keyword evidence="2 10" id="KW-0813">Transport</keyword>
<dbReference type="Gene3D" id="2.60.40.1120">
    <property type="entry name" value="Carboxypeptidase-like, regulatory domain"/>
    <property type="match status" value="1"/>
</dbReference>